<dbReference type="Proteomes" id="UP001176940">
    <property type="component" value="Unassembled WGS sequence"/>
</dbReference>
<evidence type="ECO:0000313" key="2">
    <source>
        <dbReference type="EMBL" id="CAJ0954909.1"/>
    </source>
</evidence>
<name>A0ABN9M0U1_9NEOB</name>
<dbReference type="CDD" id="cd10442">
    <property type="entry name" value="GIY-YIG_PLEs"/>
    <property type="match status" value="1"/>
</dbReference>
<dbReference type="InterPro" id="IPR000305">
    <property type="entry name" value="GIY-YIG_endonuc"/>
</dbReference>
<proteinExistence type="predicted"/>
<dbReference type="InterPro" id="IPR035901">
    <property type="entry name" value="GIY-YIG_endonuc_sf"/>
</dbReference>
<organism evidence="2 3">
    <name type="scientific">Ranitomeya imitator</name>
    <name type="common">mimic poison frog</name>
    <dbReference type="NCBI Taxonomy" id="111125"/>
    <lineage>
        <taxon>Eukaryota</taxon>
        <taxon>Metazoa</taxon>
        <taxon>Chordata</taxon>
        <taxon>Craniata</taxon>
        <taxon>Vertebrata</taxon>
        <taxon>Euteleostomi</taxon>
        <taxon>Amphibia</taxon>
        <taxon>Batrachia</taxon>
        <taxon>Anura</taxon>
        <taxon>Neobatrachia</taxon>
        <taxon>Hyloidea</taxon>
        <taxon>Dendrobatidae</taxon>
        <taxon>Dendrobatinae</taxon>
        <taxon>Ranitomeya</taxon>
    </lineage>
</organism>
<evidence type="ECO:0000313" key="3">
    <source>
        <dbReference type="Proteomes" id="UP001176940"/>
    </source>
</evidence>
<gene>
    <name evidence="2" type="ORF">RIMI_LOCUS14923310</name>
</gene>
<dbReference type="Gene3D" id="3.40.1440.10">
    <property type="entry name" value="GIY-YIG endonuclease"/>
    <property type="match status" value="1"/>
</dbReference>
<evidence type="ECO:0000259" key="1">
    <source>
        <dbReference type="PROSITE" id="PS50164"/>
    </source>
</evidence>
<dbReference type="PROSITE" id="PS50164">
    <property type="entry name" value="GIY_YIG"/>
    <property type="match status" value="1"/>
</dbReference>
<dbReference type="SUPFAM" id="SSF82771">
    <property type="entry name" value="GIY-YIG endonuclease"/>
    <property type="match status" value="1"/>
</dbReference>
<accession>A0ABN9M0U1</accession>
<dbReference type="PANTHER" id="PTHR21301:SF12">
    <property type="match status" value="1"/>
</dbReference>
<reference evidence="2" key="1">
    <citation type="submission" date="2023-07" db="EMBL/GenBank/DDBJ databases">
        <authorList>
            <person name="Stuckert A."/>
        </authorList>
    </citation>
    <scope>NUCLEOTIDE SEQUENCE</scope>
</reference>
<dbReference type="EMBL" id="CAUEEQ010039337">
    <property type="protein sequence ID" value="CAJ0954909.1"/>
    <property type="molecule type" value="Genomic_DNA"/>
</dbReference>
<comment type="caution">
    <text evidence="2">The sequence shown here is derived from an EMBL/GenBank/DDBJ whole genome shotgun (WGS) entry which is preliminary data.</text>
</comment>
<feature type="domain" description="GIY-YIG" evidence="1">
    <location>
        <begin position="145"/>
        <end position="244"/>
    </location>
</feature>
<sequence>MTQKFRARGYPLPLLEQSKITTNRPKIDTNSRIPFVHSFHPFMYRLHRTIRSNWPILANAYPNVREFQNPFLPCFKRAPNLRDNLVKADIDTNITTRQRFLGTPREGTFPCLRCVQCNNVQKGGSIRHPRSGKEFKIRGYFTCDSTYVIYVIKCPCGLLYVGETSQSIRDRVSKHKSTIRCQNLLLPLPYHFHALKHNISQLRFQVLEHVPMQRRGGDRILMLKKREAYWIHTLDTLSPRGLNRDYELSAFNQRLKDLSMNVAACDWSRDAHVTARATNHKPRHHRKVLQAFILRKEGSRLQPGRVRG</sequence>
<dbReference type="PANTHER" id="PTHR21301">
    <property type="entry name" value="REVERSE TRANSCRIPTASE"/>
    <property type="match status" value="1"/>
</dbReference>
<protein>
    <recommendedName>
        <fullName evidence="1">GIY-YIG domain-containing protein</fullName>
    </recommendedName>
</protein>
<keyword evidence="3" id="KW-1185">Reference proteome</keyword>